<sequence>MFVFLMSRCKLIEIDNTNLQDRFGSLAAYLARHYNLPLDHQILLTNGGCQLRELHEIDNHSAGEDPTNPIYVFSRDNTITPETCVLKAPEFPQNLLDALKTPTESTVILFQKYLKGLIAAVKEDGETIQRLDQEQRLMCEGWFVAQANFDHDMREFRKALDVYWKDYANFCLQVGRWEANMSKFPSIKNRLRSVPLLPSLMTSSYTELMSESSSVYGPPRTLYDWVCLQMASITPRRLGAPSFPGSLCSGFRLPSAANSSGDISTPVALSRLAPPPLLLQSKLAHTAVAGAASFYLSNPSPTPSQTEGDSGEGSTTIVPSLETPLLELVEDSSALLKAMQEPPPGATLSPLNTTRDDADNNSLLMVGEDEEETVDASTQPRLAHVFSLVPDFNEVVESGFMLSFSPCRNLKAFAELLDSAPRDPEVSTEDEDEEGERRVDSRLPISKAPPTSPSTSFGMVSASSWPIPEEEEEEMKTPEVGATFVSPNSNDRDLNWRLSRRNFSNHLAGLSKLRDHALQMKVIITEMAEEILIDCQLKRPEKHLRQALKAQNHRIVAITAAYKDLQVIFHRIVDLKCELAEAISMLQGQLQTFSSELTTKDRDCLRCYKNLTSISKCSAVLDQLQDTPELYVKCLLEIVRRHRMMAIWSDINDRYTSRLAAFQHTESRRRETLAQALKNHILAQIFRPLHSHFRTRQPSRVSLISTTAFSSNKRLTTGSKCHSTSQLNFYSPSSAFRLPTNRPAEVRLRPLPPEFTDRSALGLEATLPMVSAAEMRDLATKLPADLAEMISEALLQLEADEKEVMTGFLPDLVQGQGEGEDLEAPHHSHSLGPRLCRRSRLASSPGALALLPCHQQNSVDVSTSTADRLACIEETLTQVSTEDKAVAAAMDMEFARGNICDSYRPPSPPYEHQLESFYSFSTKQSSDVYLSMDASQFTERAPSVTLSTPQHLSSAFYSLHGSSGSDDSKDSGSGTPSGSVITPSNSRMSELLGGHNDCLQRLVGQLNNHLSSPLTVTLPTFTTGEEVESYLSEAVTCLNQLVSHFEVLKSSLIPPSAGTTHESVGVQTLPSVRDVATECRPRDFALLLTSSTLSPTSMVTSDGSIVSSTSREPPIRVPRHECVFSNFRPDDLVLFIPMVGSDRHMQQKTTQGVPTDEKTPLGDGKSSPWGSRSLAMLSSAIISTSLSPTLQADTGVVEQWRMLSNDGHVYFLHDEDFEAFNLSRLASLPATSAPGRAPTNPSPLEMLSNAALPLSKRALPYVVGVFQSKEKCISRKDENRFSLPRNFIFFRVRARPL</sequence>
<dbReference type="WBParaSite" id="TASK_0000436201-mRNA-1">
    <property type="protein sequence ID" value="TASK_0000436201-mRNA-1"/>
    <property type="gene ID" value="TASK_0000436201"/>
</dbReference>
<keyword evidence="2" id="KW-0175">Coiled coil</keyword>
<dbReference type="GO" id="GO:0034045">
    <property type="term" value="C:phagophore assembly site membrane"/>
    <property type="evidence" value="ECO:0007669"/>
    <property type="project" value="TreeGrafter"/>
</dbReference>
<dbReference type="GO" id="GO:0034727">
    <property type="term" value="P:piecemeal microautophagy of the nucleus"/>
    <property type="evidence" value="ECO:0007669"/>
    <property type="project" value="TreeGrafter"/>
</dbReference>
<dbReference type="GO" id="GO:0060090">
    <property type="term" value="F:molecular adaptor activity"/>
    <property type="evidence" value="ECO:0007669"/>
    <property type="project" value="TreeGrafter"/>
</dbReference>
<evidence type="ECO:0000313" key="6">
    <source>
        <dbReference type="Proteomes" id="UP000282613"/>
    </source>
</evidence>
<feature type="region of interest" description="Disordered" evidence="3">
    <location>
        <begin position="1144"/>
        <end position="1168"/>
    </location>
</feature>
<dbReference type="GO" id="GO:0019901">
    <property type="term" value="F:protein kinase binding"/>
    <property type="evidence" value="ECO:0007669"/>
    <property type="project" value="TreeGrafter"/>
</dbReference>
<evidence type="ECO:0000259" key="4">
    <source>
        <dbReference type="Pfam" id="PF10377"/>
    </source>
</evidence>
<feature type="region of interest" description="Disordered" evidence="3">
    <location>
        <begin position="420"/>
        <end position="467"/>
    </location>
</feature>
<dbReference type="OrthoDB" id="447953at2759"/>
<dbReference type="EMBL" id="UYRS01018343">
    <property type="protein sequence ID" value="VDK33293.1"/>
    <property type="molecule type" value="Genomic_DNA"/>
</dbReference>
<dbReference type="GO" id="GO:0000422">
    <property type="term" value="P:autophagy of mitochondrion"/>
    <property type="evidence" value="ECO:0007669"/>
    <property type="project" value="TreeGrafter"/>
</dbReference>
<evidence type="ECO:0000256" key="1">
    <source>
        <dbReference type="ARBA" id="ARBA00023006"/>
    </source>
</evidence>
<dbReference type="InterPro" id="IPR040040">
    <property type="entry name" value="ATG11"/>
</dbReference>
<protein>
    <submittedName>
        <fullName evidence="7">ATG11 domain-containing protein</fullName>
    </submittedName>
</protein>
<evidence type="ECO:0000256" key="3">
    <source>
        <dbReference type="SAM" id="MobiDB-lite"/>
    </source>
</evidence>
<dbReference type="GO" id="GO:1990316">
    <property type="term" value="C:Atg1/ULK1 kinase complex"/>
    <property type="evidence" value="ECO:0007669"/>
    <property type="project" value="TreeGrafter"/>
</dbReference>
<dbReference type="Pfam" id="PF10377">
    <property type="entry name" value="ATG11"/>
    <property type="match status" value="1"/>
</dbReference>
<reference evidence="7" key="1">
    <citation type="submission" date="2016-04" db="UniProtKB">
        <authorList>
            <consortium name="WormBaseParasite"/>
        </authorList>
    </citation>
    <scope>IDENTIFICATION</scope>
</reference>
<evidence type="ECO:0000313" key="5">
    <source>
        <dbReference type="EMBL" id="VDK33293.1"/>
    </source>
</evidence>
<dbReference type="GO" id="GO:0061723">
    <property type="term" value="P:glycophagy"/>
    <property type="evidence" value="ECO:0007669"/>
    <property type="project" value="TreeGrafter"/>
</dbReference>
<dbReference type="STRING" id="60517.A0A158R7T7"/>
<reference evidence="5 6" key="2">
    <citation type="submission" date="2018-11" db="EMBL/GenBank/DDBJ databases">
        <authorList>
            <consortium name="Pathogen Informatics"/>
        </authorList>
    </citation>
    <scope>NUCLEOTIDE SEQUENCE [LARGE SCALE GENOMIC DNA]</scope>
</reference>
<dbReference type="GO" id="GO:0061709">
    <property type="term" value="P:reticulophagy"/>
    <property type="evidence" value="ECO:0007669"/>
    <property type="project" value="TreeGrafter"/>
</dbReference>
<accession>A0A158R7T7</accession>
<keyword evidence="6" id="KW-1185">Reference proteome</keyword>
<dbReference type="Proteomes" id="UP000282613">
    <property type="component" value="Unassembled WGS sequence"/>
</dbReference>
<evidence type="ECO:0000313" key="7">
    <source>
        <dbReference type="WBParaSite" id="TASK_0000436201-mRNA-1"/>
    </source>
</evidence>
<dbReference type="GO" id="GO:0034517">
    <property type="term" value="P:ribophagy"/>
    <property type="evidence" value="ECO:0007669"/>
    <property type="project" value="TreeGrafter"/>
</dbReference>
<feature type="domain" description="Autophagy-related protein 11 C-terminal" evidence="4">
    <location>
        <begin position="1123"/>
        <end position="1295"/>
    </location>
</feature>
<organism evidence="7">
    <name type="scientific">Taenia asiatica</name>
    <name type="common">Asian tapeworm</name>
    <dbReference type="NCBI Taxonomy" id="60517"/>
    <lineage>
        <taxon>Eukaryota</taxon>
        <taxon>Metazoa</taxon>
        <taxon>Spiralia</taxon>
        <taxon>Lophotrochozoa</taxon>
        <taxon>Platyhelminthes</taxon>
        <taxon>Cestoda</taxon>
        <taxon>Eucestoda</taxon>
        <taxon>Cyclophyllidea</taxon>
        <taxon>Taeniidae</taxon>
        <taxon>Taenia</taxon>
    </lineage>
</organism>
<dbReference type="InterPro" id="IPR019460">
    <property type="entry name" value="Atg11_C"/>
</dbReference>
<dbReference type="GO" id="GO:0000045">
    <property type="term" value="P:autophagosome assembly"/>
    <property type="evidence" value="ECO:0007669"/>
    <property type="project" value="InterPro"/>
</dbReference>
<dbReference type="PANTHER" id="PTHR13222:SF1">
    <property type="entry name" value="RB1-INDUCIBLE COILED-COIL PROTEIN 1"/>
    <property type="match status" value="1"/>
</dbReference>
<keyword evidence="1" id="KW-0072">Autophagy</keyword>
<gene>
    <name evidence="5" type="ORF">TASK_LOCUS4363</name>
</gene>
<feature type="compositionally biased region" description="Polar residues" evidence="3">
    <location>
        <begin position="453"/>
        <end position="464"/>
    </location>
</feature>
<evidence type="ECO:0000256" key="2">
    <source>
        <dbReference type="ARBA" id="ARBA00023054"/>
    </source>
</evidence>
<dbReference type="PANTHER" id="PTHR13222">
    <property type="entry name" value="RB1-INDUCIBLE COILED-COIL"/>
    <property type="match status" value="1"/>
</dbReference>
<feature type="compositionally biased region" description="Low complexity" evidence="3">
    <location>
        <begin position="961"/>
        <end position="979"/>
    </location>
</feature>
<feature type="region of interest" description="Disordered" evidence="3">
    <location>
        <begin position="957"/>
        <end position="987"/>
    </location>
</feature>
<name>A0A158R7T7_TAEAS</name>
<feature type="region of interest" description="Disordered" evidence="3">
    <location>
        <begin position="296"/>
        <end position="316"/>
    </location>
</feature>
<proteinExistence type="predicted"/>